<name>A0ACD1E343_9MICO</name>
<dbReference type="EMBL" id="CP076544">
    <property type="protein sequence ID" value="QWS33017.1"/>
    <property type="molecule type" value="Genomic_DNA"/>
</dbReference>
<reference evidence="1" key="1">
    <citation type="submission" date="2021-06" db="EMBL/GenBank/DDBJ databases">
        <authorList>
            <person name="Ellington A.J."/>
            <person name="Bryan N.C."/>
            <person name="Christner B.C."/>
            <person name="Reisch C.R."/>
        </authorList>
    </citation>
    <scope>NUCLEOTIDE SEQUENCE</scope>
    <source>
        <strain evidence="1">L6-1</strain>
    </source>
</reference>
<evidence type="ECO:0000313" key="2">
    <source>
        <dbReference type="Proteomes" id="UP000681794"/>
    </source>
</evidence>
<proteinExistence type="predicted"/>
<gene>
    <name evidence="1" type="ORF">KM842_12240</name>
</gene>
<dbReference type="Proteomes" id="UP000681794">
    <property type="component" value="Chromosome"/>
</dbReference>
<protein>
    <submittedName>
        <fullName evidence="1">Uncharacterized protein</fullName>
    </submittedName>
</protein>
<organism evidence="1 2">
    <name type="scientific">Curtobacterium aetherium</name>
    <dbReference type="NCBI Taxonomy" id="2841594"/>
    <lineage>
        <taxon>Bacteria</taxon>
        <taxon>Bacillati</taxon>
        <taxon>Actinomycetota</taxon>
        <taxon>Actinomycetes</taxon>
        <taxon>Micrococcales</taxon>
        <taxon>Microbacteriaceae</taxon>
        <taxon>Curtobacterium</taxon>
    </lineage>
</organism>
<accession>A0ACD1E343</accession>
<keyword evidence="2" id="KW-1185">Reference proteome</keyword>
<sequence>MSNDDTARDTTAHDPEGTPKPDGLGEDGTVPNEPEGIAAGFAGDDSHFNPEEDAAAEGDTEV</sequence>
<evidence type="ECO:0000313" key="1">
    <source>
        <dbReference type="EMBL" id="QWS33017.1"/>
    </source>
</evidence>